<comment type="caution">
    <text evidence="2">The sequence shown here is derived from an EMBL/GenBank/DDBJ whole genome shotgun (WGS) entry which is preliminary data.</text>
</comment>
<keyword evidence="3" id="KW-1185">Reference proteome</keyword>
<protein>
    <submittedName>
        <fullName evidence="2">DUF1080 domain-containing protein</fullName>
    </submittedName>
</protein>
<proteinExistence type="predicted"/>
<dbReference type="Pfam" id="PF06439">
    <property type="entry name" value="3keto-disac_hyd"/>
    <property type="match status" value="1"/>
</dbReference>
<reference evidence="3" key="1">
    <citation type="journal article" date="2019" name="Int. J. Syst. Evol. Microbiol.">
        <title>The Global Catalogue of Microorganisms (GCM) 10K type strain sequencing project: providing services to taxonomists for standard genome sequencing and annotation.</title>
        <authorList>
            <consortium name="The Broad Institute Genomics Platform"/>
            <consortium name="The Broad Institute Genome Sequencing Center for Infectious Disease"/>
            <person name="Wu L."/>
            <person name="Ma J."/>
        </authorList>
    </citation>
    <scope>NUCLEOTIDE SEQUENCE [LARGE SCALE GENOMIC DNA]</scope>
    <source>
        <strain evidence="3">CGMCC 4.7466</strain>
    </source>
</reference>
<accession>A0ABV9SZT5</accession>
<dbReference type="RefSeq" id="WP_377063460.1">
    <property type="nucleotide sequence ID" value="NZ_JBHSJJ010000004.1"/>
</dbReference>
<dbReference type="EMBL" id="JBHSJJ010000004">
    <property type="protein sequence ID" value="MFC4871719.1"/>
    <property type="molecule type" value="Genomic_DNA"/>
</dbReference>
<evidence type="ECO:0000313" key="2">
    <source>
        <dbReference type="EMBL" id="MFC4871719.1"/>
    </source>
</evidence>
<gene>
    <name evidence="2" type="ORF">ACFPFU_08485</name>
</gene>
<dbReference type="Gene3D" id="2.60.120.560">
    <property type="entry name" value="Exo-inulinase, domain 1"/>
    <property type="match status" value="1"/>
</dbReference>
<organism evidence="2 3">
    <name type="scientific">Negadavirga shengliensis</name>
    <dbReference type="NCBI Taxonomy" id="1389218"/>
    <lineage>
        <taxon>Bacteria</taxon>
        <taxon>Pseudomonadati</taxon>
        <taxon>Bacteroidota</taxon>
        <taxon>Cytophagia</taxon>
        <taxon>Cytophagales</taxon>
        <taxon>Cyclobacteriaceae</taxon>
        <taxon>Negadavirga</taxon>
    </lineage>
</organism>
<sequence length="253" mass="28186">MKLQVLILFLVLGTVILIPAMAQQKDIKLPPEATEFYEPKVKVVTPGKENNLPPADAIVLFDGSNLNAWVSDRDESAAPWKVENGIFTVVPKTGGIKTKESFGDVQVHVEWRAPSEVKGKGQGRGNSGFFFMGKYELQILDSYENETYSNGQAASIYKQHPPLANAMRPPGEWNTYDAIFTAPRFNKDGMLISPARITVLHNGVLVQNNVELRGPTEYIGIPHYVAHPEALPIHLQDHGDLVSFRNIWVRKLD</sequence>
<name>A0ABV9SZT5_9BACT</name>
<dbReference type="InterPro" id="IPR010496">
    <property type="entry name" value="AL/BT2_dom"/>
</dbReference>
<dbReference type="Proteomes" id="UP001595818">
    <property type="component" value="Unassembled WGS sequence"/>
</dbReference>
<evidence type="ECO:0000313" key="3">
    <source>
        <dbReference type="Proteomes" id="UP001595818"/>
    </source>
</evidence>
<feature type="domain" description="3-keto-alpha-glucoside-1,2-lyase/3-keto-2-hydroxy-glucal hydratase" evidence="1">
    <location>
        <begin position="57"/>
        <end position="250"/>
    </location>
</feature>
<evidence type="ECO:0000259" key="1">
    <source>
        <dbReference type="Pfam" id="PF06439"/>
    </source>
</evidence>